<evidence type="ECO:0000256" key="7">
    <source>
        <dbReference type="ARBA" id="ARBA00023288"/>
    </source>
</evidence>
<keyword evidence="4" id="KW-0732">Signal</keyword>
<evidence type="ECO:0000256" key="1">
    <source>
        <dbReference type="ARBA" id="ARBA00004635"/>
    </source>
</evidence>
<evidence type="ECO:0000256" key="5">
    <source>
        <dbReference type="ARBA" id="ARBA00023136"/>
    </source>
</evidence>
<proteinExistence type="inferred from homology"/>
<dbReference type="AlphaFoldDB" id="A0A1S2MCW5"/>
<dbReference type="Pfam" id="PF05504">
    <property type="entry name" value="Spore_GerAC"/>
    <property type="match status" value="1"/>
</dbReference>
<dbReference type="InterPro" id="IPR046953">
    <property type="entry name" value="Spore_GerAC-like_C"/>
</dbReference>
<evidence type="ECO:0000256" key="3">
    <source>
        <dbReference type="ARBA" id="ARBA00022544"/>
    </source>
</evidence>
<comment type="subcellular location">
    <subcellularLocation>
        <location evidence="1">Membrane</location>
        <topology evidence="1">Lipid-anchor</topology>
    </subcellularLocation>
</comment>
<dbReference type="RefSeq" id="WP_071388128.1">
    <property type="nucleotide sequence ID" value="NZ_MLQS01000001.1"/>
</dbReference>
<evidence type="ECO:0000256" key="6">
    <source>
        <dbReference type="ARBA" id="ARBA00023139"/>
    </source>
</evidence>
<reference evidence="10 11" key="1">
    <citation type="submission" date="2016-10" db="EMBL/GenBank/DDBJ databases">
        <title>Draft genome sequences of four alkaliphilic bacteria belonging to the Anaerobacillus genus.</title>
        <authorList>
            <person name="Bassil N.M."/>
            <person name="Lloyd J.R."/>
        </authorList>
    </citation>
    <scope>NUCLEOTIDE SEQUENCE [LARGE SCALE GENOMIC DNA]</scope>
    <source>
        <strain evidence="10 11">DSM 22531</strain>
    </source>
</reference>
<evidence type="ECO:0000313" key="10">
    <source>
        <dbReference type="EMBL" id="OIJ21515.1"/>
    </source>
</evidence>
<comment type="similarity">
    <text evidence="2">Belongs to the GerABKC lipoprotein family.</text>
</comment>
<dbReference type="NCBIfam" id="TIGR02887">
    <property type="entry name" value="spore_ger_x_C"/>
    <property type="match status" value="1"/>
</dbReference>
<evidence type="ECO:0000259" key="8">
    <source>
        <dbReference type="Pfam" id="PF05504"/>
    </source>
</evidence>
<feature type="domain" description="Spore germination GerAC-like C-terminal" evidence="8">
    <location>
        <begin position="228"/>
        <end position="394"/>
    </location>
</feature>
<name>A0A1S2MCW5_9BACI</name>
<protein>
    <submittedName>
        <fullName evidence="10">Spore gernimation protein GerC</fullName>
    </submittedName>
</protein>
<keyword evidence="11" id="KW-1185">Reference proteome</keyword>
<dbReference type="GO" id="GO:0009847">
    <property type="term" value="P:spore germination"/>
    <property type="evidence" value="ECO:0007669"/>
    <property type="project" value="InterPro"/>
</dbReference>
<dbReference type="Gene3D" id="3.30.300.210">
    <property type="entry name" value="Nutrient germinant receptor protein C, domain 3"/>
    <property type="match status" value="1"/>
</dbReference>
<accession>A0A1S2MCW5</accession>
<keyword evidence="5" id="KW-0472">Membrane</keyword>
<evidence type="ECO:0000256" key="2">
    <source>
        <dbReference type="ARBA" id="ARBA00007886"/>
    </source>
</evidence>
<dbReference type="OrthoDB" id="2569624at2"/>
<dbReference type="PANTHER" id="PTHR35789">
    <property type="entry name" value="SPORE GERMINATION PROTEIN B3"/>
    <property type="match status" value="1"/>
</dbReference>
<dbReference type="GO" id="GO:0016020">
    <property type="term" value="C:membrane"/>
    <property type="evidence" value="ECO:0007669"/>
    <property type="project" value="UniProtKB-SubCell"/>
</dbReference>
<keyword evidence="7" id="KW-0449">Lipoprotein</keyword>
<keyword evidence="6" id="KW-0564">Palmitate</keyword>
<dbReference type="Proteomes" id="UP000180057">
    <property type="component" value="Unassembled WGS sequence"/>
</dbReference>
<dbReference type="PANTHER" id="PTHR35789:SF1">
    <property type="entry name" value="SPORE GERMINATION PROTEIN B3"/>
    <property type="match status" value="1"/>
</dbReference>
<dbReference type="InterPro" id="IPR008844">
    <property type="entry name" value="Spore_GerAC-like"/>
</dbReference>
<evidence type="ECO:0000259" key="9">
    <source>
        <dbReference type="Pfam" id="PF25198"/>
    </source>
</evidence>
<keyword evidence="3" id="KW-0309">Germination</keyword>
<evidence type="ECO:0000256" key="4">
    <source>
        <dbReference type="ARBA" id="ARBA00022729"/>
    </source>
</evidence>
<dbReference type="EMBL" id="MLQS01000001">
    <property type="protein sequence ID" value="OIJ21515.1"/>
    <property type="molecule type" value="Genomic_DNA"/>
</dbReference>
<dbReference type="InterPro" id="IPR057336">
    <property type="entry name" value="GerAC_N"/>
</dbReference>
<dbReference type="Pfam" id="PF25198">
    <property type="entry name" value="Spore_GerAC_N"/>
    <property type="match status" value="1"/>
</dbReference>
<comment type="caution">
    <text evidence="10">The sequence shown here is derived from an EMBL/GenBank/DDBJ whole genome shotgun (WGS) entry which is preliminary data.</text>
</comment>
<organism evidence="10 11">
    <name type="scientific">Anaerobacillus alkalidiazotrophicus</name>
    <dbReference type="NCBI Taxonomy" id="472963"/>
    <lineage>
        <taxon>Bacteria</taxon>
        <taxon>Bacillati</taxon>
        <taxon>Bacillota</taxon>
        <taxon>Bacilli</taxon>
        <taxon>Bacillales</taxon>
        <taxon>Bacillaceae</taxon>
        <taxon>Anaerobacillus</taxon>
    </lineage>
</organism>
<dbReference type="PROSITE" id="PS51257">
    <property type="entry name" value="PROKAR_LIPOPROTEIN"/>
    <property type="match status" value="1"/>
</dbReference>
<dbReference type="InterPro" id="IPR038501">
    <property type="entry name" value="Spore_GerAC_C_sf"/>
</dbReference>
<sequence>MKRNLNIGSFFIPLVLLITILAGCWSSNEIDELGFVTAISFDKGEETEAEMKLREEGAGFPKRDLITLTYQFINPMGSAGGNGHGGGDQKPYINFSQTGDSIHQVIREIALRRDRPIFSPHLKVIVISEELLKNLSLHQILDLYLRDNELRLSTYALTSKGKASETLEIEGAGDFPAMHLLGITKNDFRSTKVVPSIPFTKLIGKMHSTSSFILQNVASANGEVKFAGATIINGKTKKWHGFLDEVDLEGLMWLTGEAEGGVLKTIDEETAKIVLFEINSMKRKVKSTLDGNKISFDVTIKAEGRLSENWVVEKSHDNEFLNSVEKAAEKKVEELVKNILEKIQTELHVDVAKFGEHLRIHHPKLWEKEKDDWDQTFSDVPITFNVDLTITDFGTVISK</sequence>
<gene>
    <name evidence="10" type="ORF">BKP45_01740</name>
</gene>
<dbReference type="STRING" id="472963.BKP45_01740"/>
<evidence type="ECO:0000313" key="11">
    <source>
        <dbReference type="Proteomes" id="UP000180057"/>
    </source>
</evidence>
<feature type="domain" description="Spore germination protein N-terminal" evidence="9">
    <location>
        <begin position="27"/>
        <end position="216"/>
    </location>
</feature>